<keyword evidence="1" id="KW-0472">Membrane</keyword>
<evidence type="ECO:0000313" key="2">
    <source>
        <dbReference type="EMBL" id="EHB91599.1"/>
    </source>
</evidence>
<organism evidence="2 3">
    <name type="scientific">Alistipes indistinctus YIT 12060</name>
    <dbReference type="NCBI Taxonomy" id="742725"/>
    <lineage>
        <taxon>Bacteria</taxon>
        <taxon>Pseudomonadati</taxon>
        <taxon>Bacteroidota</taxon>
        <taxon>Bacteroidia</taxon>
        <taxon>Bacteroidales</taxon>
        <taxon>Rikenellaceae</taxon>
        <taxon>Alistipes</taxon>
    </lineage>
</organism>
<dbReference type="STRING" id="742725.HMPREF9450_01648"/>
<accession>G5HAI3</accession>
<keyword evidence="1" id="KW-1133">Transmembrane helix</keyword>
<feature type="transmembrane region" description="Helical" evidence="1">
    <location>
        <begin position="63"/>
        <end position="83"/>
    </location>
</feature>
<dbReference type="EMBL" id="ADLD01000013">
    <property type="protein sequence ID" value="EHB91599.1"/>
    <property type="molecule type" value="Genomic_DNA"/>
</dbReference>
<dbReference type="RefSeq" id="WP_009134454.1">
    <property type="nucleotide sequence ID" value="NZ_CP102250.1"/>
</dbReference>
<comment type="caution">
    <text evidence="2">The sequence shown here is derived from an EMBL/GenBank/DDBJ whole genome shotgun (WGS) entry which is preliminary data.</text>
</comment>
<keyword evidence="1" id="KW-0812">Transmembrane</keyword>
<evidence type="ECO:0000313" key="3">
    <source>
        <dbReference type="Proteomes" id="UP000006008"/>
    </source>
</evidence>
<keyword evidence="3" id="KW-1185">Reference proteome</keyword>
<dbReference type="AlphaFoldDB" id="G5HAI3"/>
<dbReference type="eggNOG" id="ENOG503046A">
    <property type="taxonomic scope" value="Bacteria"/>
</dbReference>
<dbReference type="PATRIC" id="fig|742725.3.peg.1743"/>
<dbReference type="GeneID" id="92815320"/>
<protein>
    <submittedName>
        <fullName evidence="2">Uncharacterized protein</fullName>
    </submittedName>
</protein>
<sequence length="117" mass="13073">MRKFADKIRRILAGWLLVLFVGYLAGATLFYHTHIVNGIRITHSHPYSQTPDTGNHTHTTTGFATIAQLTLILMLAASFYALLRTFALRAARMKPCHTPIHFVRAVSVPSLRAPPVH</sequence>
<evidence type="ECO:0000256" key="1">
    <source>
        <dbReference type="SAM" id="Phobius"/>
    </source>
</evidence>
<dbReference type="Proteomes" id="UP000006008">
    <property type="component" value="Unassembled WGS sequence"/>
</dbReference>
<feature type="transmembrane region" description="Helical" evidence="1">
    <location>
        <begin position="12"/>
        <end position="31"/>
    </location>
</feature>
<dbReference type="HOGENOM" id="CLU_142698_1_0_10"/>
<dbReference type="OrthoDB" id="1001813at2"/>
<gene>
    <name evidence="2" type="ORF">HMPREF9450_01648</name>
</gene>
<reference evidence="2 3" key="1">
    <citation type="submission" date="2011-08" db="EMBL/GenBank/DDBJ databases">
        <title>The Genome Sequence of Alistipes indistinctus YIT 12060.</title>
        <authorList>
            <consortium name="The Broad Institute Genome Sequencing Platform"/>
            <person name="Earl A."/>
            <person name="Ward D."/>
            <person name="Feldgarden M."/>
            <person name="Gevers D."/>
            <person name="Morotomi M."/>
            <person name="Young S.K."/>
            <person name="Zeng Q."/>
            <person name="Gargeya S."/>
            <person name="Fitzgerald M."/>
            <person name="Haas B."/>
            <person name="Abouelleil A."/>
            <person name="Alvarado L."/>
            <person name="Arachchi H.M."/>
            <person name="Berlin A."/>
            <person name="Brown A."/>
            <person name="Chapman S.B."/>
            <person name="Chen Z."/>
            <person name="Dunbar C."/>
            <person name="Freedman E."/>
            <person name="Gearin G."/>
            <person name="Gellesch M."/>
            <person name="Goldberg J."/>
            <person name="Griggs A."/>
            <person name="Gujja S."/>
            <person name="Heiman D."/>
            <person name="Howarth C."/>
            <person name="Larson L."/>
            <person name="Lui A."/>
            <person name="MacDonald P.J.P."/>
            <person name="Montmayeur A."/>
            <person name="Murphy C."/>
            <person name="Neiman D."/>
            <person name="Pearson M."/>
            <person name="Priest M."/>
            <person name="Roberts A."/>
            <person name="Saif S."/>
            <person name="Shea T."/>
            <person name="Shenoy N."/>
            <person name="Sisk P."/>
            <person name="Stolte C."/>
            <person name="Sykes S."/>
            <person name="Wortman J."/>
            <person name="Nusbaum C."/>
            <person name="Birren B."/>
        </authorList>
    </citation>
    <scope>NUCLEOTIDE SEQUENCE [LARGE SCALE GENOMIC DNA]</scope>
    <source>
        <strain evidence="2 3">YIT 12060</strain>
    </source>
</reference>
<name>G5HAI3_9BACT</name>
<proteinExistence type="predicted"/>